<dbReference type="RefSeq" id="WP_204059257.1">
    <property type="nucleotide sequence ID" value="NZ_BAAAGP010000042.1"/>
</dbReference>
<dbReference type="EMBL" id="BOOC01000027">
    <property type="protein sequence ID" value="GIH41956.1"/>
    <property type="molecule type" value="Genomic_DNA"/>
</dbReference>
<reference evidence="1 2" key="1">
    <citation type="submission" date="2021-01" db="EMBL/GenBank/DDBJ databases">
        <title>Whole genome shotgun sequence of Microbispora corallina NBRC 16416.</title>
        <authorList>
            <person name="Komaki H."/>
            <person name="Tamura T."/>
        </authorList>
    </citation>
    <scope>NUCLEOTIDE SEQUENCE [LARGE SCALE GENOMIC DNA]</scope>
    <source>
        <strain evidence="1 2">NBRC 16416</strain>
    </source>
</reference>
<comment type="caution">
    <text evidence="1">The sequence shown here is derived from an EMBL/GenBank/DDBJ whole genome shotgun (WGS) entry which is preliminary data.</text>
</comment>
<accession>A0ABQ4G4G4</accession>
<proteinExistence type="predicted"/>
<keyword evidence="2" id="KW-1185">Reference proteome</keyword>
<protein>
    <submittedName>
        <fullName evidence="1">Uncharacterized protein</fullName>
    </submittedName>
</protein>
<gene>
    <name evidence="1" type="ORF">Mco01_49560</name>
</gene>
<evidence type="ECO:0000313" key="1">
    <source>
        <dbReference type="EMBL" id="GIH41956.1"/>
    </source>
</evidence>
<evidence type="ECO:0000313" key="2">
    <source>
        <dbReference type="Proteomes" id="UP000603904"/>
    </source>
</evidence>
<dbReference type="Proteomes" id="UP000603904">
    <property type="component" value="Unassembled WGS sequence"/>
</dbReference>
<organism evidence="1 2">
    <name type="scientific">Microbispora corallina</name>
    <dbReference type="NCBI Taxonomy" id="83302"/>
    <lineage>
        <taxon>Bacteria</taxon>
        <taxon>Bacillati</taxon>
        <taxon>Actinomycetota</taxon>
        <taxon>Actinomycetes</taxon>
        <taxon>Streptosporangiales</taxon>
        <taxon>Streptosporangiaceae</taxon>
        <taxon>Microbispora</taxon>
    </lineage>
</organism>
<sequence length="59" mass="5683">MRALPPTAARTGLAAVILVGSALAAAAVMFATQPGTARAVPEHLSASAAPFCPAGPAGR</sequence>
<name>A0ABQ4G4G4_9ACTN</name>